<dbReference type="EMBL" id="KE145373">
    <property type="protein sequence ID" value="EPE24620.1"/>
    <property type="molecule type" value="Genomic_DNA"/>
</dbReference>
<proteinExistence type="predicted"/>
<dbReference type="HOGENOM" id="CLU_469324_0_0_1"/>
<feature type="domain" description="Heterokaryon incompatibility" evidence="2">
    <location>
        <begin position="133"/>
        <end position="269"/>
    </location>
</feature>
<protein>
    <recommendedName>
        <fullName evidence="2">Heterokaryon incompatibility domain-containing protein</fullName>
    </recommendedName>
</protein>
<dbReference type="KEGG" id="glz:GLAREA_08473"/>
<reference evidence="3 4" key="1">
    <citation type="journal article" date="2013" name="BMC Genomics">
        <title>Genomics-driven discovery of the pneumocandin biosynthetic gene cluster in the fungus Glarea lozoyensis.</title>
        <authorList>
            <person name="Chen L."/>
            <person name="Yue Q."/>
            <person name="Zhang X."/>
            <person name="Xiang M."/>
            <person name="Wang C."/>
            <person name="Li S."/>
            <person name="Che Y."/>
            <person name="Ortiz-Lopez F.J."/>
            <person name="Bills G.F."/>
            <person name="Liu X."/>
            <person name="An Z."/>
        </authorList>
    </citation>
    <scope>NUCLEOTIDE SEQUENCE [LARGE SCALE GENOMIC DNA]</scope>
    <source>
        <strain evidence="4">ATCC 20868 / MF5171</strain>
    </source>
</reference>
<dbReference type="InterPro" id="IPR052895">
    <property type="entry name" value="HetReg/Transcr_Mod"/>
</dbReference>
<dbReference type="PANTHER" id="PTHR24148">
    <property type="entry name" value="ANKYRIN REPEAT DOMAIN-CONTAINING PROTEIN 39 HOMOLOG-RELATED"/>
    <property type="match status" value="1"/>
</dbReference>
<evidence type="ECO:0000313" key="4">
    <source>
        <dbReference type="Proteomes" id="UP000016922"/>
    </source>
</evidence>
<dbReference type="InterPro" id="IPR010730">
    <property type="entry name" value="HET"/>
</dbReference>
<evidence type="ECO:0000256" key="1">
    <source>
        <dbReference type="SAM" id="MobiDB-lite"/>
    </source>
</evidence>
<evidence type="ECO:0000259" key="2">
    <source>
        <dbReference type="Pfam" id="PF06985"/>
    </source>
</evidence>
<dbReference type="GeneID" id="19467521"/>
<dbReference type="AlphaFoldDB" id="S3CF67"/>
<accession>S3CF67</accession>
<keyword evidence="4" id="KW-1185">Reference proteome</keyword>
<dbReference type="Pfam" id="PF06985">
    <property type="entry name" value="HET"/>
    <property type="match status" value="1"/>
</dbReference>
<organism evidence="3 4">
    <name type="scientific">Glarea lozoyensis (strain ATCC 20868 / MF5171)</name>
    <dbReference type="NCBI Taxonomy" id="1116229"/>
    <lineage>
        <taxon>Eukaryota</taxon>
        <taxon>Fungi</taxon>
        <taxon>Dikarya</taxon>
        <taxon>Ascomycota</taxon>
        <taxon>Pezizomycotina</taxon>
        <taxon>Leotiomycetes</taxon>
        <taxon>Helotiales</taxon>
        <taxon>Helotiaceae</taxon>
        <taxon>Glarea</taxon>
    </lineage>
</organism>
<dbReference type="OrthoDB" id="3600004at2759"/>
<dbReference type="RefSeq" id="XP_008088708.1">
    <property type="nucleotide sequence ID" value="XM_008090517.1"/>
</dbReference>
<evidence type="ECO:0000313" key="3">
    <source>
        <dbReference type="EMBL" id="EPE24620.1"/>
    </source>
</evidence>
<dbReference type="PANTHER" id="PTHR24148:SF73">
    <property type="entry name" value="HET DOMAIN PROTEIN (AFU_ORTHOLOGUE AFUA_8G01020)"/>
    <property type="match status" value="1"/>
</dbReference>
<feature type="region of interest" description="Disordered" evidence="1">
    <location>
        <begin position="1"/>
        <end position="38"/>
    </location>
</feature>
<sequence>MVSSPRQKGRGCSNLAELPVGDVSHVDSSSGKDNDGSDANHLSINSSLTDFSNSVIDTTDACLDLPGSISSLHPPRSWPNDFGSLPAPREKYSYVQLPDSSSIRVLKLWPGTGSDHIKCSLQPAMIEDVVDEYDALSYVWGSESPSRTVEVDGCPLAIRDNLFNFLARLRDPDVMLSLWADAICINQNSTEERNDQVQQMGKIYKSSRVTRLWLGHGDSDVHSFLQWTEGGPINESYEENHRYITSAEVNGVKKVIDNDYWTRLWIVQEVILSREIQVHIHQREFAWINFVDCCYLALRACNWCTQETNYEYEDLGMIYVLDEQRRKESVWERRFADLIRSYGSCKCFDIRDRVFGLAGLADDLALDVDYNLSPIQVFANITRTHSIDFTDDVTYVLYKALGLSSRMELGHDAQLINVRLKIRRKIKKSGQSVWQNERLKWDVCGSSQLPLSSELDLHSTSNPKHENQLYNVAKRALRAGQLSVLRHQEARKFPLYGGPVLKSIHYYTIEVTALAITPMDVASAVRASDLDCSITGAFGVEVSCNLGDTIVAFAEIVTTDGCRTDDESLFDIISGSVLEHF</sequence>
<name>S3CF67_GLAL2</name>
<dbReference type="Proteomes" id="UP000016922">
    <property type="component" value="Unassembled WGS sequence"/>
</dbReference>
<gene>
    <name evidence="3" type="ORF">GLAREA_08473</name>
</gene>
<feature type="compositionally biased region" description="Low complexity" evidence="1">
    <location>
        <begin position="20"/>
        <end position="29"/>
    </location>
</feature>